<proteinExistence type="predicted"/>
<evidence type="ECO:0000313" key="2">
    <source>
        <dbReference type="Proteomes" id="UP000807769"/>
    </source>
</evidence>
<dbReference type="GeneID" id="64637065"/>
<keyword evidence="2" id="KW-1185">Reference proteome</keyword>
<name>A0A9P7E8C1_9AGAM</name>
<comment type="caution">
    <text evidence="1">The sequence shown here is derived from an EMBL/GenBank/DDBJ whole genome shotgun (WGS) entry which is preliminary data.</text>
</comment>
<dbReference type="AlphaFoldDB" id="A0A9P7E8C1"/>
<reference evidence="1" key="1">
    <citation type="journal article" date="2020" name="New Phytol.">
        <title>Comparative genomics reveals dynamic genome evolution in host specialist ectomycorrhizal fungi.</title>
        <authorList>
            <person name="Lofgren L.A."/>
            <person name="Nguyen N.H."/>
            <person name="Vilgalys R."/>
            <person name="Ruytinx J."/>
            <person name="Liao H.L."/>
            <person name="Branco S."/>
            <person name="Kuo A."/>
            <person name="LaButti K."/>
            <person name="Lipzen A."/>
            <person name="Andreopoulos W."/>
            <person name="Pangilinan J."/>
            <person name="Riley R."/>
            <person name="Hundley H."/>
            <person name="Na H."/>
            <person name="Barry K."/>
            <person name="Grigoriev I.V."/>
            <person name="Stajich J.E."/>
            <person name="Kennedy P.G."/>
        </authorList>
    </citation>
    <scope>NUCLEOTIDE SEQUENCE</scope>
    <source>
        <strain evidence="1">MN1</strain>
    </source>
</reference>
<dbReference type="EMBL" id="JABBWG010000022">
    <property type="protein sequence ID" value="KAG1813837.1"/>
    <property type="molecule type" value="Genomic_DNA"/>
</dbReference>
<organism evidence="1 2">
    <name type="scientific">Suillus subaureus</name>
    <dbReference type="NCBI Taxonomy" id="48587"/>
    <lineage>
        <taxon>Eukaryota</taxon>
        <taxon>Fungi</taxon>
        <taxon>Dikarya</taxon>
        <taxon>Basidiomycota</taxon>
        <taxon>Agaricomycotina</taxon>
        <taxon>Agaricomycetes</taxon>
        <taxon>Agaricomycetidae</taxon>
        <taxon>Boletales</taxon>
        <taxon>Suillineae</taxon>
        <taxon>Suillaceae</taxon>
        <taxon>Suillus</taxon>
    </lineage>
</organism>
<evidence type="ECO:0000313" key="1">
    <source>
        <dbReference type="EMBL" id="KAG1813837.1"/>
    </source>
</evidence>
<dbReference type="OrthoDB" id="2657661at2759"/>
<sequence>MATLSSDVLRKFARLFAQLLKSSLRRACYTLRIFYALLRRLGSMRVRFCNDTHFAGTLQEELRPAICGSGLPAIHLPPTDVNWPGGRPHRTLAVPADIAYPQHPLYMTPPSHLSSRDSFSTGTVSDVQVSNANVDSGQARVFLETNTSTGEPQFVFLRHAEPPEYIALLSIIPNDVKRYDRKIKMKWVEPNHIVITPTDSKYVEYVFTNSFCVLSSS</sequence>
<protein>
    <submittedName>
        <fullName evidence="1">Uncharacterized protein</fullName>
    </submittedName>
</protein>
<gene>
    <name evidence="1" type="ORF">BJ212DRAFT_376724</name>
</gene>
<accession>A0A9P7E8C1</accession>
<dbReference type="RefSeq" id="XP_041191473.1">
    <property type="nucleotide sequence ID" value="XM_041343049.1"/>
</dbReference>
<dbReference type="Proteomes" id="UP000807769">
    <property type="component" value="Unassembled WGS sequence"/>
</dbReference>